<evidence type="ECO:0000256" key="8">
    <source>
        <dbReference type="ARBA" id="ARBA00023125"/>
    </source>
</evidence>
<name>X1A9E3_9ZZZZ</name>
<protein>
    <submittedName>
        <fullName evidence="9">Uncharacterized protein</fullName>
    </submittedName>
</protein>
<gene>
    <name evidence="9" type="ORF">S01H4_23486</name>
</gene>
<dbReference type="SMART" id="SM00480">
    <property type="entry name" value="POL3Bc"/>
    <property type="match status" value="1"/>
</dbReference>
<evidence type="ECO:0000256" key="7">
    <source>
        <dbReference type="ARBA" id="ARBA00022932"/>
    </source>
</evidence>
<accession>X1A9E3</accession>
<keyword evidence="4" id="KW-0808">Transferase</keyword>
<keyword evidence="6" id="KW-0235">DNA replication</keyword>
<evidence type="ECO:0000256" key="5">
    <source>
        <dbReference type="ARBA" id="ARBA00022695"/>
    </source>
</evidence>
<reference evidence="9" key="1">
    <citation type="journal article" date="2014" name="Front. Microbiol.">
        <title>High frequency of phylogenetically diverse reductive dehalogenase-homologous genes in deep subseafloor sedimentary metagenomes.</title>
        <authorList>
            <person name="Kawai M."/>
            <person name="Futagami T."/>
            <person name="Toyoda A."/>
            <person name="Takaki Y."/>
            <person name="Nishi S."/>
            <person name="Hori S."/>
            <person name="Arai W."/>
            <person name="Tsubouchi T."/>
            <person name="Morono Y."/>
            <person name="Uchiyama I."/>
            <person name="Ito T."/>
            <person name="Fujiyama A."/>
            <person name="Inagaki F."/>
            <person name="Takami H."/>
        </authorList>
    </citation>
    <scope>NUCLEOTIDE SEQUENCE</scope>
    <source>
        <strain evidence="9">Expedition CK06-06</strain>
    </source>
</reference>
<keyword evidence="5" id="KW-0548">Nucleotidyltransferase</keyword>
<feature type="non-terminal residue" evidence="9">
    <location>
        <position position="1"/>
    </location>
</feature>
<sequence>KENYSDARNMLIEVDSGEIRLSTTDMLAGAVTFNVSDTVSIKKEGKISVDAKSLAVFVKAVSGTLNGYITKAGRLMIKCGAQKMSFVPADKNVPIREFDEETDKVLETSGSILSSVLKIAFMAAPDDASTVPALTGLQLITTNGMMYSMTASTTRSAYTWIPVDTLGSGRFLLPKKTCDLLMYYLHDNDNVSLYFDGKRVWFITDRFKLVSAQINGEFPYEAVSKIVQQERYHSLTVDANELEQGLQTCFDLARATGNKHSRITFTANHDYNLFNIATDIPELGDMDWPIVTKKQEGQGFIFTLLSKYIEEVLKAI</sequence>
<keyword evidence="3" id="KW-0963">Cytoplasm</keyword>
<feature type="non-terminal residue" evidence="9">
    <location>
        <position position="316"/>
    </location>
</feature>
<comment type="caution">
    <text evidence="9">The sequence shown here is derived from an EMBL/GenBank/DDBJ whole genome shotgun (WGS) entry which is preliminary data.</text>
</comment>
<evidence type="ECO:0000256" key="3">
    <source>
        <dbReference type="ARBA" id="ARBA00022490"/>
    </source>
</evidence>
<proteinExistence type="inferred from homology"/>
<dbReference type="SUPFAM" id="SSF55979">
    <property type="entry name" value="DNA clamp"/>
    <property type="match status" value="1"/>
</dbReference>
<dbReference type="Gene3D" id="3.10.150.10">
    <property type="entry name" value="DNA Polymerase III, subunit A, domain 2"/>
    <property type="match status" value="1"/>
</dbReference>
<evidence type="ECO:0000313" key="9">
    <source>
        <dbReference type="EMBL" id="GAG78339.1"/>
    </source>
</evidence>
<dbReference type="PANTHER" id="PTHR30478">
    <property type="entry name" value="DNA POLYMERASE III SUBUNIT BETA"/>
    <property type="match status" value="1"/>
</dbReference>
<dbReference type="PANTHER" id="PTHR30478:SF0">
    <property type="entry name" value="BETA SLIDING CLAMP"/>
    <property type="match status" value="1"/>
</dbReference>
<dbReference type="Gene3D" id="3.70.10.10">
    <property type="match status" value="1"/>
</dbReference>
<dbReference type="EMBL" id="BART01010904">
    <property type="protein sequence ID" value="GAG78339.1"/>
    <property type="molecule type" value="Genomic_DNA"/>
</dbReference>
<dbReference type="GO" id="GO:0009360">
    <property type="term" value="C:DNA polymerase III complex"/>
    <property type="evidence" value="ECO:0007669"/>
    <property type="project" value="InterPro"/>
</dbReference>
<dbReference type="AlphaFoldDB" id="X1A9E3"/>
<dbReference type="GO" id="GO:0006271">
    <property type="term" value="P:DNA strand elongation involved in DNA replication"/>
    <property type="evidence" value="ECO:0007669"/>
    <property type="project" value="TreeGrafter"/>
</dbReference>
<evidence type="ECO:0000256" key="6">
    <source>
        <dbReference type="ARBA" id="ARBA00022705"/>
    </source>
</evidence>
<dbReference type="GO" id="GO:0003677">
    <property type="term" value="F:DNA binding"/>
    <property type="evidence" value="ECO:0007669"/>
    <property type="project" value="UniProtKB-KW"/>
</dbReference>
<dbReference type="GO" id="GO:0005737">
    <property type="term" value="C:cytoplasm"/>
    <property type="evidence" value="ECO:0007669"/>
    <property type="project" value="UniProtKB-SubCell"/>
</dbReference>
<evidence type="ECO:0000256" key="2">
    <source>
        <dbReference type="ARBA" id="ARBA00010752"/>
    </source>
</evidence>
<keyword evidence="7" id="KW-0239">DNA-directed DNA polymerase</keyword>
<dbReference type="InterPro" id="IPR046938">
    <property type="entry name" value="DNA_clamp_sf"/>
</dbReference>
<dbReference type="GO" id="GO:0003887">
    <property type="term" value="F:DNA-directed DNA polymerase activity"/>
    <property type="evidence" value="ECO:0007669"/>
    <property type="project" value="UniProtKB-KW"/>
</dbReference>
<evidence type="ECO:0000256" key="4">
    <source>
        <dbReference type="ARBA" id="ARBA00022679"/>
    </source>
</evidence>
<evidence type="ECO:0000256" key="1">
    <source>
        <dbReference type="ARBA" id="ARBA00004496"/>
    </source>
</evidence>
<dbReference type="InterPro" id="IPR001001">
    <property type="entry name" value="DNA_polIII_beta"/>
</dbReference>
<comment type="subcellular location">
    <subcellularLocation>
        <location evidence="1">Cytoplasm</location>
    </subcellularLocation>
</comment>
<comment type="similarity">
    <text evidence="2">Belongs to the beta sliding clamp family.</text>
</comment>
<keyword evidence="8" id="KW-0238">DNA-binding</keyword>
<organism evidence="9">
    <name type="scientific">marine sediment metagenome</name>
    <dbReference type="NCBI Taxonomy" id="412755"/>
    <lineage>
        <taxon>unclassified sequences</taxon>
        <taxon>metagenomes</taxon>
        <taxon>ecological metagenomes</taxon>
    </lineage>
</organism>